<proteinExistence type="inferred from homology"/>
<feature type="compositionally biased region" description="Low complexity" evidence="8">
    <location>
        <begin position="1"/>
        <end position="15"/>
    </location>
</feature>
<dbReference type="GO" id="GO:0050545">
    <property type="term" value="F:sulfopyruvate decarboxylase activity"/>
    <property type="evidence" value="ECO:0007669"/>
    <property type="project" value="TreeGrafter"/>
</dbReference>
<dbReference type="AlphaFoldDB" id="A0A939HK60"/>
<comment type="similarity">
    <text evidence="2">Belongs to the ComB family.</text>
</comment>
<dbReference type="PANTHER" id="PTHR37311">
    <property type="entry name" value="2-PHOSPHOSULFOLACTATE PHOSPHATASE-RELATED"/>
    <property type="match status" value="1"/>
</dbReference>
<evidence type="ECO:0000256" key="4">
    <source>
        <dbReference type="ARBA" id="ARBA00021948"/>
    </source>
</evidence>
<name>A0A939HK60_9MICC</name>
<protein>
    <recommendedName>
        <fullName evidence="4">Probable 2-phosphosulfolactate phosphatase</fullName>
        <ecNumber evidence="3">3.1.3.71</ecNumber>
    </recommendedName>
</protein>
<dbReference type="Proteomes" id="UP000664164">
    <property type="component" value="Unassembled WGS sequence"/>
</dbReference>
<evidence type="ECO:0000256" key="6">
    <source>
        <dbReference type="ARBA" id="ARBA00022842"/>
    </source>
</evidence>
<comment type="cofactor">
    <cofactor evidence="1">
        <name>Mg(2+)</name>
        <dbReference type="ChEBI" id="CHEBI:18420"/>
    </cofactor>
</comment>
<evidence type="ECO:0000313" key="9">
    <source>
        <dbReference type="EMBL" id="MBO1268895.1"/>
    </source>
</evidence>
<feature type="region of interest" description="Disordered" evidence="8">
    <location>
        <begin position="1"/>
        <end position="22"/>
    </location>
</feature>
<evidence type="ECO:0000256" key="7">
    <source>
        <dbReference type="ARBA" id="ARBA00033711"/>
    </source>
</evidence>
<evidence type="ECO:0000256" key="8">
    <source>
        <dbReference type="SAM" id="MobiDB-lite"/>
    </source>
</evidence>
<keyword evidence="5" id="KW-0378">Hydrolase</keyword>
<dbReference type="Gene3D" id="3.90.1560.10">
    <property type="entry name" value="ComB-like"/>
    <property type="match status" value="1"/>
</dbReference>
<dbReference type="InterPro" id="IPR005238">
    <property type="entry name" value="ComB-like"/>
</dbReference>
<dbReference type="GO" id="GO:0050532">
    <property type="term" value="F:2-phosphosulfolactate phosphatase activity"/>
    <property type="evidence" value="ECO:0007669"/>
    <property type="project" value="UniProtKB-EC"/>
</dbReference>
<keyword evidence="6" id="KW-0460">Magnesium</keyword>
<reference evidence="9" key="1">
    <citation type="submission" date="2021-03" db="EMBL/GenBank/DDBJ databases">
        <title>A new species, PO-11, isolated from a karst cave deposit.</title>
        <authorList>
            <person name="Zhaoxiaoyong W."/>
        </authorList>
    </citation>
    <scope>NUCLEOTIDE SEQUENCE</scope>
    <source>
        <strain evidence="9">PO-11</strain>
    </source>
</reference>
<evidence type="ECO:0000256" key="3">
    <source>
        <dbReference type="ARBA" id="ARBA00012953"/>
    </source>
</evidence>
<sequence length="265" mass="27237">MTQTPSSQTPRSQSPGPQPHAAHRQLPYTVRFEWGLDGARAVAPQANLVVVVDILSFTTCVSVAVDRGAEVLPYPWKDVSAEDFAAHHGAELAGPRGSGGLSLSPASLRGAPELRRVVLPSPNGSAICHELSAAAPLLAAVSLRNAAATAEWVVAKLPPEAVIAVIAAGEKWPDGSLRPAMEDQIGAGAFLAGLAAAGRGGFSPEAESAAAVFDAAEPRLADILRECSSGRELIGAGYADDVEIAAELDGSSVVALLRDGVFKQP</sequence>
<dbReference type="EMBL" id="JAFNLL010000031">
    <property type="protein sequence ID" value="MBO1268895.1"/>
    <property type="molecule type" value="Genomic_DNA"/>
</dbReference>
<dbReference type="RefSeq" id="WP_207616724.1">
    <property type="nucleotide sequence ID" value="NZ_JAFNLL010000031.1"/>
</dbReference>
<dbReference type="Pfam" id="PF04029">
    <property type="entry name" value="2-ph_phosp"/>
    <property type="match status" value="1"/>
</dbReference>
<comment type="catalytic activity">
    <reaction evidence="7">
        <text>(2R)-O-phospho-3-sulfolactate + H2O = (2R)-3-sulfolactate + phosphate</text>
        <dbReference type="Rhea" id="RHEA:23416"/>
        <dbReference type="ChEBI" id="CHEBI:15377"/>
        <dbReference type="ChEBI" id="CHEBI:15597"/>
        <dbReference type="ChEBI" id="CHEBI:43474"/>
        <dbReference type="ChEBI" id="CHEBI:58738"/>
        <dbReference type="EC" id="3.1.3.71"/>
    </reaction>
</comment>
<dbReference type="EC" id="3.1.3.71" evidence="3"/>
<dbReference type="GO" id="GO:0000287">
    <property type="term" value="F:magnesium ion binding"/>
    <property type="evidence" value="ECO:0007669"/>
    <property type="project" value="InterPro"/>
</dbReference>
<keyword evidence="10" id="KW-1185">Reference proteome</keyword>
<gene>
    <name evidence="9" type="ORF">J1902_13105</name>
</gene>
<dbReference type="PANTHER" id="PTHR37311:SF1">
    <property type="entry name" value="2-PHOSPHOSULFOLACTATE PHOSPHATASE-RELATED"/>
    <property type="match status" value="1"/>
</dbReference>
<organism evidence="9 10">
    <name type="scientific">Arthrobacter cavernae</name>
    <dbReference type="NCBI Taxonomy" id="2817681"/>
    <lineage>
        <taxon>Bacteria</taxon>
        <taxon>Bacillati</taxon>
        <taxon>Actinomycetota</taxon>
        <taxon>Actinomycetes</taxon>
        <taxon>Micrococcales</taxon>
        <taxon>Micrococcaceae</taxon>
        <taxon>Arthrobacter</taxon>
    </lineage>
</organism>
<dbReference type="InterPro" id="IPR036702">
    <property type="entry name" value="ComB-like_sf"/>
</dbReference>
<accession>A0A939HK60</accession>
<comment type="caution">
    <text evidence="9">The sequence shown here is derived from an EMBL/GenBank/DDBJ whole genome shotgun (WGS) entry which is preliminary data.</text>
</comment>
<evidence type="ECO:0000256" key="1">
    <source>
        <dbReference type="ARBA" id="ARBA00001946"/>
    </source>
</evidence>
<evidence type="ECO:0000313" key="10">
    <source>
        <dbReference type="Proteomes" id="UP000664164"/>
    </source>
</evidence>
<evidence type="ECO:0000256" key="2">
    <source>
        <dbReference type="ARBA" id="ARBA00009997"/>
    </source>
</evidence>
<evidence type="ECO:0000256" key="5">
    <source>
        <dbReference type="ARBA" id="ARBA00022801"/>
    </source>
</evidence>
<dbReference type="SUPFAM" id="SSF142823">
    <property type="entry name" value="ComB-like"/>
    <property type="match status" value="1"/>
</dbReference>